<dbReference type="EMBL" id="GBRD01006844">
    <property type="protein sequence ID" value="JAG58977.1"/>
    <property type="molecule type" value="Transcribed_RNA"/>
</dbReference>
<dbReference type="EMBL" id="GBRD01006845">
    <property type="protein sequence ID" value="JAG58976.1"/>
    <property type="molecule type" value="Transcribed_RNA"/>
</dbReference>
<accession>A0A0K8T0C1</accession>
<sequence length="239" mass="26907">MKDSIINCLKMKLSDLLSEESKKTIKKLESIKADLNATSTRADKVLDGLGLIWVGENAGKDSMACCTSTNENYVSLKRIPPLRKRIAREHQNDNQINTPKEPVVPFSGVGYRLGTGSEVFGYKSDEVISSLETKPAIVEDTIEKSSPLFGERHCRAKTVKKTRTIPVESASVGFSAHKTDDGSSRSITDQPKFRCEKSLEELPVELLHMTTNQRRRALKQTSFQVQKNMDKYSYWKETF</sequence>
<reference evidence="1" key="1">
    <citation type="submission" date="2014-09" db="EMBL/GenBank/DDBJ databases">
        <authorList>
            <person name="Magalhaes I.L.F."/>
            <person name="Oliveira U."/>
            <person name="Santos F.R."/>
            <person name="Vidigal T.H.D.A."/>
            <person name="Brescovit A.D."/>
            <person name="Santos A.J."/>
        </authorList>
    </citation>
    <scope>NUCLEOTIDE SEQUENCE</scope>
</reference>
<organism evidence="1">
    <name type="scientific">Lygus hesperus</name>
    <name type="common">Western plant bug</name>
    <dbReference type="NCBI Taxonomy" id="30085"/>
    <lineage>
        <taxon>Eukaryota</taxon>
        <taxon>Metazoa</taxon>
        <taxon>Ecdysozoa</taxon>
        <taxon>Arthropoda</taxon>
        <taxon>Hexapoda</taxon>
        <taxon>Insecta</taxon>
        <taxon>Pterygota</taxon>
        <taxon>Neoptera</taxon>
        <taxon>Paraneoptera</taxon>
        <taxon>Hemiptera</taxon>
        <taxon>Heteroptera</taxon>
        <taxon>Panheteroptera</taxon>
        <taxon>Cimicomorpha</taxon>
        <taxon>Miridae</taxon>
        <taxon>Mirini</taxon>
        <taxon>Lygus</taxon>
    </lineage>
</organism>
<proteinExistence type="predicted"/>
<dbReference type="AlphaFoldDB" id="A0A0K8T0C1"/>
<evidence type="ECO:0000313" key="1">
    <source>
        <dbReference type="EMBL" id="JAG58977.1"/>
    </source>
</evidence>
<protein>
    <submittedName>
        <fullName evidence="1">Uncharacterized protein</fullName>
    </submittedName>
</protein>
<name>A0A0K8T0C1_LYGHE</name>